<sequence length="55" mass="6129">MHYIPPLAHQEEQATILVVGAGFETPMAVHIFIFRQAQRLIVSAVEIKTMLIVIG</sequence>
<evidence type="ECO:0000313" key="1">
    <source>
        <dbReference type="EMBL" id="USU99033.1"/>
    </source>
</evidence>
<accession>A0ABY5CM20</accession>
<proteinExistence type="predicted"/>
<dbReference type="RefSeq" id="WP_252960551.1">
    <property type="nucleotide sequence ID" value="NZ_CAMIPH010000018.1"/>
</dbReference>
<organism evidence="1 2">
    <name type="scientific">Serratia entomophila</name>
    <dbReference type="NCBI Taxonomy" id="42906"/>
    <lineage>
        <taxon>Bacteria</taxon>
        <taxon>Pseudomonadati</taxon>
        <taxon>Pseudomonadota</taxon>
        <taxon>Gammaproteobacteria</taxon>
        <taxon>Enterobacterales</taxon>
        <taxon>Yersiniaceae</taxon>
        <taxon>Serratia</taxon>
    </lineage>
</organism>
<name>A0ABY5CM20_9GAMM</name>
<reference evidence="1" key="1">
    <citation type="journal article" date="2022" name="BMC Genomics">
        <title>Genome sequence of the entomopathogenic Serratia entomophila isolate 626 and characterisation of the species specific itaconate degradation pathway.</title>
        <authorList>
            <person name="Vaughan A.L."/>
            <person name="Altermann E."/>
            <person name="Glare T.R."/>
            <person name="Hurst M.R.H."/>
        </authorList>
    </citation>
    <scope>NUCLEOTIDE SEQUENCE</scope>
    <source>
        <strain evidence="1">626</strain>
    </source>
</reference>
<dbReference type="EMBL" id="CP074347">
    <property type="protein sequence ID" value="USU99033.1"/>
    <property type="molecule type" value="Genomic_DNA"/>
</dbReference>
<evidence type="ECO:0000313" key="2">
    <source>
        <dbReference type="Proteomes" id="UP001056873"/>
    </source>
</evidence>
<keyword evidence="2" id="KW-1185">Reference proteome</keyword>
<protein>
    <submittedName>
        <fullName evidence="1">Uncharacterized protein</fullName>
    </submittedName>
</protein>
<gene>
    <name evidence="1" type="ORF">KFQ06_13250</name>
</gene>
<dbReference type="Proteomes" id="UP001056873">
    <property type="component" value="Chromosome"/>
</dbReference>